<evidence type="ECO:0000256" key="15">
    <source>
        <dbReference type="SAM" id="MobiDB-lite"/>
    </source>
</evidence>
<dbReference type="PANTHER" id="PTHR32282">
    <property type="entry name" value="BINDING PROTEIN TRANSPEPTIDASE, PUTATIVE-RELATED"/>
    <property type="match status" value="1"/>
</dbReference>
<evidence type="ECO:0000256" key="11">
    <source>
        <dbReference type="ARBA" id="ARBA00023268"/>
    </source>
</evidence>
<evidence type="ECO:0000256" key="5">
    <source>
        <dbReference type="ARBA" id="ARBA00022676"/>
    </source>
</evidence>
<evidence type="ECO:0000256" key="3">
    <source>
        <dbReference type="ARBA" id="ARBA00022645"/>
    </source>
</evidence>
<dbReference type="GO" id="GO:0005886">
    <property type="term" value="C:plasma membrane"/>
    <property type="evidence" value="ECO:0007669"/>
    <property type="project" value="UniProtKB-SubCell"/>
</dbReference>
<evidence type="ECO:0000313" key="18">
    <source>
        <dbReference type="EMBL" id="EJX09033.1"/>
    </source>
</evidence>
<keyword evidence="5" id="KW-0328">Glycosyltransferase</keyword>
<keyword evidence="12" id="KW-0961">Cell wall biogenesis/degradation</keyword>
<keyword evidence="3" id="KW-0121">Carboxypeptidase</keyword>
<reference evidence="18" key="1">
    <citation type="journal article" date="2012" name="PLoS ONE">
        <title>Gene sets for utilization of primary and secondary nutrition supplies in the distal gut of endangered iberian lynx.</title>
        <authorList>
            <person name="Alcaide M."/>
            <person name="Messina E."/>
            <person name="Richter M."/>
            <person name="Bargiela R."/>
            <person name="Peplies J."/>
            <person name="Huws S.A."/>
            <person name="Newbold C.J."/>
            <person name="Golyshin P.N."/>
            <person name="Simon M.A."/>
            <person name="Lopez G."/>
            <person name="Yakimov M.M."/>
            <person name="Ferrer M."/>
        </authorList>
    </citation>
    <scope>NUCLEOTIDE SEQUENCE</scope>
</reference>
<evidence type="ECO:0000256" key="1">
    <source>
        <dbReference type="ARBA" id="ARBA00004236"/>
    </source>
</evidence>
<proteinExistence type="predicted"/>
<dbReference type="AlphaFoldDB" id="J9H0B5"/>
<dbReference type="EC" id="2.4.99.28" evidence="13"/>
<dbReference type="GO" id="GO:0030288">
    <property type="term" value="C:outer membrane-bounded periplasmic space"/>
    <property type="evidence" value="ECO:0007669"/>
    <property type="project" value="TreeGrafter"/>
</dbReference>
<comment type="catalytic activity">
    <reaction evidence="14">
        <text>[GlcNAc-(1-&gt;4)-Mur2Ac(oyl-L-Ala-gamma-D-Glu-L-Lys-D-Ala-D-Ala)](n)-di-trans,octa-cis-undecaprenyl diphosphate + beta-D-GlcNAc-(1-&gt;4)-Mur2Ac(oyl-L-Ala-gamma-D-Glu-L-Lys-D-Ala-D-Ala)-di-trans,octa-cis-undecaprenyl diphosphate = [GlcNAc-(1-&gt;4)-Mur2Ac(oyl-L-Ala-gamma-D-Glu-L-Lys-D-Ala-D-Ala)](n+1)-di-trans,octa-cis-undecaprenyl diphosphate + di-trans,octa-cis-undecaprenyl diphosphate + H(+)</text>
        <dbReference type="Rhea" id="RHEA:23708"/>
        <dbReference type="Rhea" id="RHEA-COMP:9602"/>
        <dbReference type="Rhea" id="RHEA-COMP:9603"/>
        <dbReference type="ChEBI" id="CHEBI:15378"/>
        <dbReference type="ChEBI" id="CHEBI:58405"/>
        <dbReference type="ChEBI" id="CHEBI:60033"/>
        <dbReference type="ChEBI" id="CHEBI:78435"/>
        <dbReference type="EC" id="2.4.99.28"/>
    </reaction>
</comment>
<keyword evidence="9" id="KW-0573">Peptidoglycan synthesis</keyword>
<keyword evidence="6 18" id="KW-0808">Transferase</keyword>
<evidence type="ECO:0000256" key="13">
    <source>
        <dbReference type="ARBA" id="ARBA00044770"/>
    </source>
</evidence>
<dbReference type="InterPro" id="IPR023346">
    <property type="entry name" value="Lysozyme-like_dom_sf"/>
</dbReference>
<evidence type="ECO:0000259" key="17">
    <source>
        <dbReference type="Pfam" id="PF00912"/>
    </source>
</evidence>
<evidence type="ECO:0000256" key="9">
    <source>
        <dbReference type="ARBA" id="ARBA00022984"/>
    </source>
</evidence>
<dbReference type="Gene3D" id="1.10.3810.10">
    <property type="entry name" value="Biosynthetic peptidoglycan transglycosylase-like"/>
    <property type="match status" value="1"/>
</dbReference>
<dbReference type="Pfam" id="PF00905">
    <property type="entry name" value="Transpeptidase"/>
    <property type="match status" value="1"/>
</dbReference>
<evidence type="ECO:0000256" key="8">
    <source>
        <dbReference type="ARBA" id="ARBA00022960"/>
    </source>
</evidence>
<evidence type="ECO:0000256" key="10">
    <source>
        <dbReference type="ARBA" id="ARBA00023136"/>
    </source>
</evidence>
<evidence type="ECO:0000256" key="7">
    <source>
        <dbReference type="ARBA" id="ARBA00022801"/>
    </source>
</evidence>
<keyword evidence="8" id="KW-0133">Cell shape</keyword>
<dbReference type="PANTHER" id="PTHR32282:SF11">
    <property type="entry name" value="PENICILLIN-BINDING PROTEIN 1B"/>
    <property type="match status" value="1"/>
</dbReference>
<keyword evidence="10" id="KW-0472">Membrane</keyword>
<organism evidence="18">
    <name type="scientific">gut metagenome</name>
    <dbReference type="NCBI Taxonomy" id="749906"/>
    <lineage>
        <taxon>unclassified sequences</taxon>
        <taxon>metagenomes</taxon>
        <taxon>organismal metagenomes</taxon>
    </lineage>
</organism>
<keyword evidence="7" id="KW-0378">Hydrolase</keyword>
<dbReference type="GO" id="GO:0071555">
    <property type="term" value="P:cell wall organization"/>
    <property type="evidence" value="ECO:0007669"/>
    <property type="project" value="UniProtKB-KW"/>
</dbReference>
<dbReference type="Gene3D" id="3.40.710.10">
    <property type="entry name" value="DD-peptidase/beta-lactamase superfamily"/>
    <property type="match status" value="2"/>
</dbReference>
<feature type="region of interest" description="Disordered" evidence="15">
    <location>
        <begin position="719"/>
        <end position="764"/>
    </location>
</feature>
<dbReference type="GO" id="GO:0009252">
    <property type="term" value="P:peptidoglycan biosynthetic process"/>
    <property type="evidence" value="ECO:0007669"/>
    <property type="project" value="UniProtKB-KW"/>
</dbReference>
<dbReference type="SUPFAM" id="SSF53955">
    <property type="entry name" value="Lysozyme-like"/>
    <property type="match status" value="1"/>
</dbReference>
<dbReference type="Pfam" id="PF00912">
    <property type="entry name" value="Transgly"/>
    <property type="match status" value="1"/>
</dbReference>
<protein>
    <recommendedName>
        <fullName evidence="13">peptidoglycan glycosyltransferase</fullName>
        <ecNumber evidence="13">2.4.99.28</ecNumber>
    </recommendedName>
</protein>
<accession>J9H0B5</accession>
<dbReference type="GO" id="GO:0006508">
    <property type="term" value="P:proteolysis"/>
    <property type="evidence" value="ECO:0007669"/>
    <property type="project" value="UniProtKB-KW"/>
</dbReference>
<feature type="domain" description="Penicillin-binding protein transpeptidase" evidence="16">
    <location>
        <begin position="417"/>
        <end position="658"/>
    </location>
</feature>
<keyword evidence="2" id="KW-1003">Cell membrane</keyword>
<dbReference type="SUPFAM" id="SSF56601">
    <property type="entry name" value="beta-lactamase/transpeptidase-like"/>
    <property type="match status" value="1"/>
</dbReference>
<evidence type="ECO:0000256" key="12">
    <source>
        <dbReference type="ARBA" id="ARBA00023316"/>
    </source>
</evidence>
<dbReference type="EMBL" id="AMCI01000481">
    <property type="protein sequence ID" value="EJX09033.1"/>
    <property type="molecule type" value="Genomic_DNA"/>
</dbReference>
<dbReference type="InterPro" id="IPR001460">
    <property type="entry name" value="PCN-bd_Tpept"/>
</dbReference>
<name>J9H0B5_9ZZZZ</name>
<gene>
    <name evidence="18" type="ORF">EVA_02858</name>
</gene>
<dbReference type="GO" id="GO:0004180">
    <property type="term" value="F:carboxypeptidase activity"/>
    <property type="evidence" value="ECO:0007669"/>
    <property type="project" value="UniProtKB-KW"/>
</dbReference>
<dbReference type="InterPro" id="IPR036950">
    <property type="entry name" value="PBP_transglycosylase"/>
</dbReference>
<evidence type="ECO:0000256" key="14">
    <source>
        <dbReference type="ARBA" id="ARBA00049902"/>
    </source>
</evidence>
<keyword evidence="4" id="KW-0645">Protease</keyword>
<keyword evidence="11" id="KW-0511">Multifunctional enzyme</keyword>
<evidence type="ECO:0000256" key="6">
    <source>
        <dbReference type="ARBA" id="ARBA00022679"/>
    </source>
</evidence>
<dbReference type="GO" id="GO:0008955">
    <property type="term" value="F:peptidoglycan glycosyltransferase activity"/>
    <property type="evidence" value="ECO:0007669"/>
    <property type="project" value="UniProtKB-EC"/>
</dbReference>
<comment type="caution">
    <text evidence="18">The sequence shown here is derived from an EMBL/GenBank/DDBJ whole genome shotgun (WGS) entry which is preliminary data.</text>
</comment>
<feature type="compositionally biased region" description="Basic and acidic residues" evidence="15">
    <location>
        <begin position="726"/>
        <end position="746"/>
    </location>
</feature>
<dbReference type="InterPro" id="IPR001264">
    <property type="entry name" value="Glyco_trans_51"/>
</dbReference>
<evidence type="ECO:0000256" key="2">
    <source>
        <dbReference type="ARBA" id="ARBA00022475"/>
    </source>
</evidence>
<dbReference type="GO" id="GO:0008658">
    <property type="term" value="F:penicillin binding"/>
    <property type="evidence" value="ECO:0007669"/>
    <property type="project" value="InterPro"/>
</dbReference>
<sequence length="764" mass="86785">MPPIAELQSPINKYASQVISADGRLMGTWSRNENRVFVGYDSISPHMFDALVATEDVRFYDHSGIDFRALMRAVVKRGVLGHKEAGGGSTITQQLAKQLYSSTAETTMQRLMQKPIEWVIAVELERHYTKEEILTLYLNYFDFLHNAVGIKTAANVYFGKSPKELTLTECALLVGMCKNPSYFNPVREPERCRQRRNVVLHQMLKAGKLSETEYATLSEEPLKLNFHRIDHKEGLGAYVREYLRRIMMADKPNPDHYRKWQRQQYYEDSLAWANDPLYGWCKKNFKRDGNNYDIYTDGLKVYTTIDSRMQQYAEEAVYRHLGKKLQPLFEQQKQTSPNFPYNAKLAPKDVKRRIERAIKQSERYRVMKAAGATDEEIRKAFNTKVPMRVFSYHGDVDMVMTPRDSIFYYKKFLRSALVSIEPRTGQVKAYVGGLDFTHFQYDMALVGRRQIGSTMKPFVYAMGLQGGMTPQTTIMNAQRTYGDWTPRNGSHSRYGEMVTLKWGLSQSNNWVTAGLMFQIDPTGQGLVRDLHDLGVASDNMYPSLPLCLGTCDVTPAELASAYTAFVERGIRRAPLLVTRIEDNEGNIVAEFTPRTNEVYSEETAYNMIDMMKAVIDHGTGRRLRYAYNLKNPIAGKTGTTNDNSDGWFVGCVPQLVTAVWVGGDERDIHFNSTSLGQGAATALPIWALYMKKVYGNKALGYDINADFPKPEVAEDHLHLADSIQGGEEHPLPESPEQEKTEPKPAPKEPASQPKSNASAEKYFE</sequence>
<feature type="domain" description="Glycosyl transferase family 51" evidence="17">
    <location>
        <begin position="23"/>
        <end position="203"/>
    </location>
</feature>
<comment type="subcellular location">
    <subcellularLocation>
        <location evidence="1">Cell membrane</location>
    </subcellularLocation>
</comment>
<dbReference type="GO" id="GO:0008360">
    <property type="term" value="P:regulation of cell shape"/>
    <property type="evidence" value="ECO:0007669"/>
    <property type="project" value="UniProtKB-KW"/>
</dbReference>
<evidence type="ECO:0000259" key="16">
    <source>
        <dbReference type="Pfam" id="PF00905"/>
    </source>
</evidence>
<evidence type="ECO:0000256" key="4">
    <source>
        <dbReference type="ARBA" id="ARBA00022670"/>
    </source>
</evidence>
<dbReference type="InterPro" id="IPR050396">
    <property type="entry name" value="Glycosyltr_51/Transpeptidase"/>
</dbReference>
<dbReference type="InterPro" id="IPR012338">
    <property type="entry name" value="Beta-lactam/transpept-like"/>
</dbReference>